<dbReference type="InterPro" id="IPR023214">
    <property type="entry name" value="HAD_sf"/>
</dbReference>
<dbReference type="NCBIfam" id="TIGR00685">
    <property type="entry name" value="T6PP"/>
    <property type="match status" value="1"/>
</dbReference>
<reference evidence="5 6" key="1">
    <citation type="submission" date="2019-07" db="EMBL/GenBank/DDBJ databases">
        <title>De Novo Assembly of kiwifruit Actinidia rufa.</title>
        <authorList>
            <person name="Sugita-Konishi S."/>
            <person name="Sato K."/>
            <person name="Mori E."/>
            <person name="Abe Y."/>
            <person name="Kisaki G."/>
            <person name="Hamano K."/>
            <person name="Suezawa K."/>
            <person name="Otani M."/>
            <person name="Fukuda T."/>
            <person name="Manabe T."/>
            <person name="Gomi K."/>
            <person name="Tabuchi M."/>
            <person name="Akimitsu K."/>
            <person name="Kataoka I."/>
        </authorList>
    </citation>
    <scope>NUCLEOTIDE SEQUENCE [LARGE SCALE GENOMIC DNA]</scope>
    <source>
        <strain evidence="6">cv. Fuchu</strain>
    </source>
</reference>
<dbReference type="GO" id="GO:0016757">
    <property type="term" value="F:glycosyltransferase activity"/>
    <property type="evidence" value="ECO:0007669"/>
    <property type="project" value="UniProtKB-KW"/>
</dbReference>
<dbReference type="GO" id="GO:0004805">
    <property type="term" value="F:trehalose-phosphatase activity"/>
    <property type="evidence" value="ECO:0007669"/>
    <property type="project" value="TreeGrafter"/>
</dbReference>
<dbReference type="FunFam" id="3.40.50.1000:FF:000054">
    <property type="entry name" value="alpha,alpha-trehalose-phosphate synthase [UDP-forming] 6"/>
    <property type="match status" value="1"/>
</dbReference>
<dbReference type="OrthoDB" id="755951at2759"/>
<evidence type="ECO:0000313" key="5">
    <source>
        <dbReference type="EMBL" id="GFZ12035.1"/>
    </source>
</evidence>
<evidence type="ECO:0000256" key="2">
    <source>
        <dbReference type="ARBA" id="ARBA00006330"/>
    </source>
</evidence>
<sequence length="810" mass="91737">MKSCSSFSNLASGNLWDLTETSITVPQVCPGKKIIVSNFLPLHAHMDLETEIWTFVFDKDSLLLQIKEGFSSGNDDVVYVGSVNVNVDERDQDKTAEKLLEELNCVPTFLSPDLQEKFYHRFCLQYLCPLFHYTLTEKSDPFDQMLWKSYISANRVFADKASEVINAFEDYIWIHDYHLMILPTFLRVRNNRVKIGFFLHVPFPSSEIFRALPVKDEILKGLLNADLVGFQTYDYARHFLSCCNRILGLNFEYKRGHIGVEYFGRTVYIKILPAGVDVGRLESALDLPDSYLKAKEIRQRFAGKKLLLGIDDVDVLKGVSLKLLAVEKLLKKHPVWREDVVLVQVVSSSTIPGTDIHRTTKRINEAYGSVDYEPVVLIYGPMPLHEKIAYYALADCYVLNATRDGLNLNPYEYVVCRQGGRKMDEALGILADSPRTSILVVSEFVGCSPSFSRAIRVNPWDICAMAESLHVALYMRESERQLRHEKHYRYVKSHDVANWARSFMQDLERACEDHHNMQCWGLGFGLSYRVLSLPLNFKKLSTGHIVSAYKKTKRRAVFLDYDGTLVPQASFDKPPGYEVNSVLNNLCSDPTNTVFVVSGRGKNSLGELFVECENLGIAAEHGYFIRWNGISNWETSPLLMDFSWKRIAEPIMRLYTESTDGSFIEAKESALVWNHHNTDPSFGPCQAKELLDHLENVLANHPVTVKRGHQIVEVKPQGLSKGLVAEKVLSTMITTGKPPDFVMCIGDDRSDEDMFESILGTAWRSSISETPEIFACTIGQKPSKATYYVDDTSEVLRLLQSLAAVSSLNP</sequence>
<comment type="similarity">
    <text evidence="2">In the C-terminal section; belongs to the trehalose phosphatase family.</text>
</comment>
<dbReference type="GO" id="GO:0005829">
    <property type="term" value="C:cytosol"/>
    <property type="evidence" value="ECO:0007669"/>
    <property type="project" value="TreeGrafter"/>
</dbReference>
<organism evidence="5 6">
    <name type="scientific">Actinidia rufa</name>
    <dbReference type="NCBI Taxonomy" id="165716"/>
    <lineage>
        <taxon>Eukaryota</taxon>
        <taxon>Viridiplantae</taxon>
        <taxon>Streptophyta</taxon>
        <taxon>Embryophyta</taxon>
        <taxon>Tracheophyta</taxon>
        <taxon>Spermatophyta</taxon>
        <taxon>Magnoliopsida</taxon>
        <taxon>eudicotyledons</taxon>
        <taxon>Gunneridae</taxon>
        <taxon>Pentapetalae</taxon>
        <taxon>asterids</taxon>
        <taxon>Ericales</taxon>
        <taxon>Actinidiaceae</taxon>
        <taxon>Actinidia</taxon>
    </lineage>
</organism>
<dbReference type="CDD" id="cd03788">
    <property type="entry name" value="GT20_TPS"/>
    <property type="match status" value="1"/>
</dbReference>
<dbReference type="SUPFAM" id="SSF53756">
    <property type="entry name" value="UDP-Glycosyltransferase/glycogen phosphorylase"/>
    <property type="match status" value="1"/>
</dbReference>
<comment type="similarity">
    <text evidence="1">In the N-terminal section; belongs to the glycosyltransferase 20 family.</text>
</comment>
<dbReference type="Gene3D" id="3.40.50.1000">
    <property type="entry name" value="HAD superfamily/HAD-like"/>
    <property type="match status" value="2"/>
</dbReference>
<dbReference type="Proteomes" id="UP000585474">
    <property type="component" value="Unassembled WGS sequence"/>
</dbReference>
<comment type="caution">
    <text evidence="5">The sequence shown here is derived from an EMBL/GenBank/DDBJ whole genome shotgun (WGS) entry which is preliminary data.</text>
</comment>
<proteinExistence type="inferred from homology"/>
<accession>A0A7J0GMK5</accession>
<dbReference type="SUPFAM" id="SSF56784">
    <property type="entry name" value="HAD-like"/>
    <property type="match status" value="1"/>
</dbReference>
<dbReference type="InterPro" id="IPR036412">
    <property type="entry name" value="HAD-like_sf"/>
</dbReference>
<dbReference type="PANTHER" id="PTHR10788:SF55">
    <property type="entry name" value="ALPHA,ALPHA-TREHALOSE-PHOSPHATE SYNTHASE [UDP-FORMING] 10-RELATED"/>
    <property type="match status" value="1"/>
</dbReference>
<dbReference type="InterPro" id="IPR001830">
    <property type="entry name" value="Glyco_trans_20"/>
</dbReference>
<dbReference type="Gene3D" id="3.40.50.2000">
    <property type="entry name" value="Glycogen Phosphorylase B"/>
    <property type="match status" value="2"/>
</dbReference>
<keyword evidence="4" id="KW-0808">Transferase</keyword>
<dbReference type="AlphaFoldDB" id="A0A7J0GMK5"/>
<evidence type="ECO:0000256" key="1">
    <source>
        <dbReference type="ARBA" id="ARBA00005409"/>
    </source>
</evidence>
<dbReference type="InterPro" id="IPR006379">
    <property type="entry name" value="HAD-SF_hydro_IIB"/>
</dbReference>
<name>A0A7J0GMK5_9ERIC</name>
<keyword evidence="6" id="KW-1185">Reference proteome</keyword>
<keyword evidence="3" id="KW-0328">Glycosyltransferase</keyword>
<dbReference type="PANTHER" id="PTHR10788">
    <property type="entry name" value="TREHALOSE-6-PHOSPHATE SYNTHASE"/>
    <property type="match status" value="1"/>
</dbReference>
<dbReference type="InterPro" id="IPR003337">
    <property type="entry name" value="Trehalose_PPase"/>
</dbReference>
<dbReference type="Pfam" id="PF02358">
    <property type="entry name" value="Trehalose_PPase"/>
    <property type="match status" value="1"/>
</dbReference>
<dbReference type="Pfam" id="PF00982">
    <property type="entry name" value="Glyco_transf_20"/>
    <property type="match status" value="1"/>
</dbReference>
<dbReference type="GO" id="GO:0005992">
    <property type="term" value="P:trehalose biosynthetic process"/>
    <property type="evidence" value="ECO:0007669"/>
    <property type="project" value="InterPro"/>
</dbReference>
<evidence type="ECO:0000256" key="3">
    <source>
        <dbReference type="ARBA" id="ARBA00022676"/>
    </source>
</evidence>
<gene>
    <name evidence="5" type="ORF">Acr_23g0004200</name>
</gene>
<protein>
    <submittedName>
        <fullName evidence="5">Trehalose-phosphatase/synthase 9</fullName>
    </submittedName>
</protein>
<dbReference type="FunFam" id="3.40.50.2000:FF:000010">
    <property type="entry name" value="Alpha,alpha-trehalose-phosphate synthase"/>
    <property type="match status" value="1"/>
</dbReference>
<dbReference type="NCBIfam" id="TIGR01484">
    <property type="entry name" value="HAD-SF-IIB"/>
    <property type="match status" value="1"/>
</dbReference>
<dbReference type="EMBL" id="BJWL01000023">
    <property type="protein sequence ID" value="GFZ12035.1"/>
    <property type="molecule type" value="Genomic_DNA"/>
</dbReference>
<evidence type="ECO:0000256" key="4">
    <source>
        <dbReference type="ARBA" id="ARBA00022679"/>
    </source>
</evidence>
<dbReference type="FunFam" id="3.40.50.2000:FF:000079">
    <property type="entry name" value="Trehalose-6-phosphate synthase 8"/>
    <property type="match status" value="1"/>
</dbReference>
<evidence type="ECO:0000313" key="6">
    <source>
        <dbReference type="Proteomes" id="UP000585474"/>
    </source>
</evidence>
<dbReference type="CDD" id="cd01627">
    <property type="entry name" value="HAD_TPP"/>
    <property type="match status" value="1"/>
</dbReference>
<dbReference type="FunFam" id="3.40.50.1000:FF:000052">
    <property type="entry name" value="Alpha,alpha-trehalose-phosphate synthase [UDP-forming] 6"/>
    <property type="match status" value="1"/>
</dbReference>